<accession>A0ABZ1CE18</accession>
<protein>
    <recommendedName>
        <fullName evidence="4">DUF2029 domain-containing protein</fullName>
    </recommendedName>
</protein>
<name>A0ABZ1CE18_9BACT</name>
<feature type="transmembrane region" description="Helical" evidence="1">
    <location>
        <begin position="270"/>
        <end position="287"/>
    </location>
</feature>
<evidence type="ECO:0000256" key="1">
    <source>
        <dbReference type="SAM" id="Phobius"/>
    </source>
</evidence>
<dbReference type="RefSeq" id="WP_221032966.1">
    <property type="nucleotide sequence ID" value="NZ_CP139781.1"/>
</dbReference>
<keyword evidence="1" id="KW-1133">Transmembrane helix</keyword>
<evidence type="ECO:0000313" key="3">
    <source>
        <dbReference type="Proteomes" id="UP000738431"/>
    </source>
</evidence>
<dbReference type="Proteomes" id="UP000738431">
    <property type="component" value="Chromosome"/>
</dbReference>
<organism evidence="2 3">
    <name type="scientific">Actomonas aquatica</name>
    <dbReference type="NCBI Taxonomy" id="2866162"/>
    <lineage>
        <taxon>Bacteria</taxon>
        <taxon>Pseudomonadati</taxon>
        <taxon>Verrucomicrobiota</taxon>
        <taxon>Opitutia</taxon>
        <taxon>Opitutales</taxon>
        <taxon>Opitutaceae</taxon>
        <taxon>Actomonas</taxon>
    </lineage>
</organism>
<feature type="transmembrane region" description="Helical" evidence="1">
    <location>
        <begin position="299"/>
        <end position="323"/>
    </location>
</feature>
<keyword evidence="3" id="KW-1185">Reference proteome</keyword>
<feature type="transmembrane region" description="Helical" evidence="1">
    <location>
        <begin position="129"/>
        <end position="150"/>
    </location>
</feature>
<feature type="transmembrane region" description="Helical" evidence="1">
    <location>
        <begin position="237"/>
        <end position="258"/>
    </location>
</feature>
<feature type="transmembrane region" description="Helical" evidence="1">
    <location>
        <begin position="378"/>
        <end position="395"/>
    </location>
</feature>
<evidence type="ECO:0000313" key="2">
    <source>
        <dbReference type="EMBL" id="WRQ88530.1"/>
    </source>
</evidence>
<keyword evidence="1" id="KW-0812">Transmembrane</keyword>
<keyword evidence="1" id="KW-0472">Membrane</keyword>
<feature type="transmembrane region" description="Helical" evidence="1">
    <location>
        <begin position="21"/>
        <end position="38"/>
    </location>
</feature>
<reference evidence="2 3" key="1">
    <citation type="submission" date="2023-12" db="EMBL/GenBank/DDBJ databases">
        <title>Description of an unclassified Opitutus bacterium of Verrucomicrobiota.</title>
        <authorList>
            <person name="Zhang D.-F."/>
        </authorList>
    </citation>
    <scope>NUCLEOTIDE SEQUENCE [LARGE SCALE GENOMIC DNA]</scope>
    <source>
        <strain evidence="2 3">WL0086</strain>
    </source>
</reference>
<gene>
    <name evidence="2" type="ORF">K1X11_003885</name>
</gene>
<sequence>MLQRVWSWIQNPVGKAGVRPGLVLLYVLAAGWIVAKISDYHVPHFGYTYLIGVGEEPPQGIDWASDRDVVVYRHFRSPGYDAQYYAQIAIDPGLQDPVLAKSIDNLPYRARRILLPWTAYLFGVGQPNWVLNVFALQNLVCWFLLGWLLLRWFPPTDLDRAMRWLGIMLSIGVLFSVFAALVDAPSLLLLALGLKWIETGHPWRATAVLAMGGLAKETNLLGAAGLAPANWKSARGWGMAILQGILVALPFVVWFAILRWRFGDTGGSLAGVRNFSLPFVAFAERWAELASAVVEGNVAWKYLGGGLATHISVTVQAAFLLCWWRWSSAAWRLTVPFAVLALVLGTAVWEGHPGASSRVLLPLLLGFNLLLPKGRRWWALLLLGNLTMFFGPVSLEPRTREIHTVLITNRAEVAEAALPQGELRVDFPRPWHRAESDGDRQWRWSEGDAAIEVFNPYDRPVEVEIRGQWSVHTDRLGQLKQGDTVLWQEHLTRAPTDWRVSGVVLPPGRSELWVTSDQAPAQSNPADPRKLSVRLLKFAVKGRVLD</sequence>
<feature type="transmembrane region" description="Helical" evidence="1">
    <location>
        <begin position="330"/>
        <end position="349"/>
    </location>
</feature>
<feature type="transmembrane region" description="Helical" evidence="1">
    <location>
        <begin position="162"/>
        <end position="182"/>
    </location>
</feature>
<dbReference type="EMBL" id="CP139781">
    <property type="protein sequence ID" value="WRQ88530.1"/>
    <property type="molecule type" value="Genomic_DNA"/>
</dbReference>
<proteinExistence type="predicted"/>
<evidence type="ECO:0008006" key="4">
    <source>
        <dbReference type="Google" id="ProtNLM"/>
    </source>
</evidence>